<accession>A0A0S4IMN0</accession>
<dbReference type="AlphaFoldDB" id="A0A0S4IMN0"/>
<reference evidence="2" key="1">
    <citation type="submission" date="2015-09" db="EMBL/GenBank/DDBJ databases">
        <authorList>
            <consortium name="Pathogen Informatics"/>
        </authorList>
    </citation>
    <scope>NUCLEOTIDE SEQUENCE [LARGE SCALE GENOMIC DNA]</scope>
    <source>
        <strain evidence="2">Lake Konstanz</strain>
    </source>
</reference>
<dbReference type="EMBL" id="CYKH01000162">
    <property type="protein sequence ID" value="CUE74215.1"/>
    <property type="molecule type" value="Genomic_DNA"/>
</dbReference>
<name>A0A0S4IMN0_BODSA</name>
<keyword evidence="2" id="KW-1185">Reference proteome</keyword>
<proteinExistence type="predicted"/>
<evidence type="ECO:0000313" key="2">
    <source>
        <dbReference type="Proteomes" id="UP000051952"/>
    </source>
</evidence>
<sequence length="89" mass="10293">MSTLVTFFATQLHFTRSCVVFGDDVFALLRFKLIFLKSFIFSVCLEAFDPKENMRVCVYVASLMFFSREFACVVVQLIFSCCSCERRVS</sequence>
<gene>
    <name evidence="1" type="ORF">BSAL_55645</name>
</gene>
<dbReference type="Proteomes" id="UP000051952">
    <property type="component" value="Unassembled WGS sequence"/>
</dbReference>
<protein>
    <submittedName>
        <fullName evidence="1">Uncharacterized protein</fullName>
    </submittedName>
</protein>
<evidence type="ECO:0000313" key="1">
    <source>
        <dbReference type="EMBL" id="CUE74215.1"/>
    </source>
</evidence>
<dbReference type="VEuPathDB" id="TriTrypDB:BSAL_55645"/>
<organism evidence="1 2">
    <name type="scientific">Bodo saltans</name>
    <name type="common">Flagellated protozoan</name>
    <dbReference type="NCBI Taxonomy" id="75058"/>
    <lineage>
        <taxon>Eukaryota</taxon>
        <taxon>Discoba</taxon>
        <taxon>Euglenozoa</taxon>
        <taxon>Kinetoplastea</taxon>
        <taxon>Metakinetoplastina</taxon>
        <taxon>Eubodonida</taxon>
        <taxon>Bodonidae</taxon>
        <taxon>Bodo</taxon>
    </lineage>
</organism>